<evidence type="ECO:0000259" key="7">
    <source>
        <dbReference type="Pfam" id="PF00294"/>
    </source>
</evidence>
<comment type="similarity">
    <text evidence="1">Belongs to the carbohydrate kinase PfkB family.</text>
</comment>
<dbReference type="RefSeq" id="WP_204910353.1">
    <property type="nucleotide sequence ID" value="NZ_BAAAYR010000002.1"/>
</dbReference>
<dbReference type="Pfam" id="PF00294">
    <property type="entry name" value="PfkB"/>
    <property type="match status" value="1"/>
</dbReference>
<name>A0ABP6XJD3_9ACTN</name>
<dbReference type="PANTHER" id="PTHR46566:SF5">
    <property type="entry name" value="1-PHOSPHOFRUCTOKINASE"/>
    <property type="match status" value="1"/>
</dbReference>
<dbReference type="PANTHER" id="PTHR46566">
    <property type="entry name" value="1-PHOSPHOFRUCTOKINASE-RELATED"/>
    <property type="match status" value="1"/>
</dbReference>
<evidence type="ECO:0000256" key="2">
    <source>
        <dbReference type="ARBA" id="ARBA00022679"/>
    </source>
</evidence>
<dbReference type="InterPro" id="IPR029056">
    <property type="entry name" value="Ribokinase-like"/>
</dbReference>
<evidence type="ECO:0000256" key="4">
    <source>
        <dbReference type="ARBA" id="ARBA00022777"/>
    </source>
</evidence>
<evidence type="ECO:0000256" key="3">
    <source>
        <dbReference type="ARBA" id="ARBA00022741"/>
    </source>
</evidence>
<gene>
    <name evidence="8" type="ORF">GCM10022197_25300</name>
</gene>
<proteinExistence type="inferred from homology"/>
<comment type="caution">
    <text evidence="8">The sequence shown here is derived from an EMBL/GenBank/DDBJ whole genome shotgun (WGS) entry which is preliminary data.</text>
</comment>
<keyword evidence="5" id="KW-0067">ATP-binding</keyword>
<keyword evidence="2 6" id="KW-0808">Transferase</keyword>
<sequence length="310" mass="31079">MIHTLGLSPSLDVVYVLDGVETGSIHRPREVVRLAGGKSLNVARALVRLGRPARAVAPLAGPLGDLVADLLAPTGVELVRLDTTAPTRMCVTAADATAGTLTEFYEQAPPADGTELEQLDTVLADVAAGDWLALSGSVPAGTDLDRFVAQLAGLRGRGVRLAVDTHGPVLPLLLEVAAPDVLKVNRSEAAELVGADPADLVELGAAVRAAGAGVLVLTDGAAGAVGWDDDGGWRVTTDAAPGGYPVGSGDCFLAGLVADLADGAALPDALVTAAAVGAANAALPGGALFDDATLARLRAVTRAVPVKVQP</sequence>
<dbReference type="PIRSF" id="PIRSF000535">
    <property type="entry name" value="1PFK/6PFK/LacC"/>
    <property type="match status" value="1"/>
</dbReference>
<keyword evidence="4" id="KW-0418">Kinase</keyword>
<dbReference type="InterPro" id="IPR011611">
    <property type="entry name" value="PfkB_dom"/>
</dbReference>
<dbReference type="Proteomes" id="UP001500767">
    <property type="component" value="Unassembled WGS sequence"/>
</dbReference>
<keyword evidence="3" id="KW-0547">Nucleotide-binding</keyword>
<dbReference type="SUPFAM" id="SSF53613">
    <property type="entry name" value="Ribokinase-like"/>
    <property type="match status" value="1"/>
</dbReference>
<evidence type="ECO:0000256" key="5">
    <source>
        <dbReference type="ARBA" id="ARBA00022840"/>
    </source>
</evidence>
<feature type="domain" description="Carbohydrate kinase PfkB" evidence="7">
    <location>
        <begin position="15"/>
        <end position="285"/>
    </location>
</feature>
<evidence type="ECO:0000256" key="6">
    <source>
        <dbReference type="PIRNR" id="PIRNR000535"/>
    </source>
</evidence>
<organism evidence="8 9">
    <name type="scientific">Microlunatus spumicola</name>
    <dbReference type="NCBI Taxonomy" id="81499"/>
    <lineage>
        <taxon>Bacteria</taxon>
        <taxon>Bacillati</taxon>
        <taxon>Actinomycetota</taxon>
        <taxon>Actinomycetes</taxon>
        <taxon>Propionibacteriales</taxon>
        <taxon>Propionibacteriaceae</taxon>
        <taxon>Microlunatus</taxon>
    </lineage>
</organism>
<dbReference type="Gene3D" id="3.40.1190.20">
    <property type="match status" value="1"/>
</dbReference>
<reference evidence="9" key="1">
    <citation type="journal article" date="2019" name="Int. J. Syst. Evol. Microbiol.">
        <title>The Global Catalogue of Microorganisms (GCM) 10K type strain sequencing project: providing services to taxonomists for standard genome sequencing and annotation.</title>
        <authorList>
            <consortium name="The Broad Institute Genomics Platform"/>
            <consortium name="The Broad Institute Genome Sequencing Center for Infectious Disease"/>
            <person name="Wu L."/>
            <person name="Ma J."/>
        </authorList>
    </citation>
    <scope>NUCLEOTIDE SEQUENCE [LARGE SCALE GENOMIC DNA]</scope>
    <source>
        <strain evidence="9">JCM 16540</strain>
    </source>
</reference>
<dbReference type="InterPro" id="IPR017583">
    <property type="entry name" value="Tagatose/fructose_Pkinase"/>
</dbReference>
<evidence type="ECO:0000313" key="9">
    <source>
        <dbReference type="Proteomes" id="UP001500767"/>
    </source>
</evidence>
<protein>
    <recommendedName>
        <fullName evidence="7">Carbohydrate kinase PfkB domain-containing protein</fullName>
    </recommendedName>
</protein>
<accession>A0ABP6XJD3</accession>
<evidence type="ECO:0000313" key="8">
    <source>
        <dbReference type="EMBL" id="GAA3568046.1"/>
    </source>
</evidence>
<keyword evidence="9" id="KW-1185">Reference proteome</keyword>
<evidence type="ECO:0000256" key="1">
    <source>
        <dbReference type="ARBA" id="ARBA00010688"/>
    </source>
</evidence>
<dbReference type="EMBL" id="BAAAYR010000002">
    <property type="protein sequence ID" value="GAA3568046.1"/>
    <property type="molecule type" value="Genomic_DNA"/>
</dbReference>